<name>A0A655BXS6_SALET</name>
<evidence type="ECO:0000313" key="2">
    <source>
        <dbReference type="EMBL" id="CNT85908.1"/>
    </source>
</evidence>
<reference evidence="2 3" key="1">
    <citation type="submission" date="2015-03" db="EMBL/GenBank/DDBJ databases">
        <authorList>
            <consortium name="Pathogen Informatics"/>
        </authorList>
    </citation>
    <scope>NUCLEOTIDE SEQUENCE [LARGE SCALE GENOMIC DNA]</scope>
    <source>
        <strain evidence="2 3">D4891</strain>
    </source>
</reference>
<sequence>MNTDETKQPPPEHHHDRQNRSKLNHHFECLGRIAFKPQQMTHNNHMARAGYRQKLRQSFDHTQNCRYQQRVHIAHQ</sequence>
<accession>A0A655BXS6</accession>
<dbReference type="Proteomes" id="UP000042394">
    <property type="component" value="Unassembled WGS sequence"/>
</dbReference>
<evidence type="ECO:0000313" key="3">
    <source>
        <dbReference type="Proteomes" id="UP000042394"/>
    </source>
</evidence>
<proteinExistence type="predicted"/>
<organism evidence="2 3">
    <name type="scientific">Salmonella enterica subsp. enterica serovar Bovismorbificans</name>
    <dbReference type="NCBI Taxonomy" id="58097"/>
    <lineage>
        <taxon>Bacteria</taxon>
        <taxon>Pseudomonadati</taxon>
        <taxon>Pseudomonadota</taxon>
        <taxon>Gammaproteobacteria</taxon>
        <taxon>Enterobacterales</taxon>
        <taxon>Enterobacteriaceae</taxon>
        <taxon>Salmonella</taxon>
    </lineage>
</organism>
<protein>
    <submittedName>
        <fullName evidence="2">Uncharacterized protein</fullName>
    </submittedName>
</protein>
<dbReference type="EMBL" id="CQPD01000009">
    <property type="protein sequence ID" value="CNT85908.1"/>
    <property type="molecule type" value="Genomic_DNA"/>
</dbReference>
<feature type="region of interest" description="Disordered" evidence="1">
    <location>
        <begin position="1"/>
        <end position="23"/>
    </location>
</feature>
<dbReference type="AlphaFoldDB" id="A0A655BXS6"/>
<gene>
    <name evidence="2" type="ORF">ERS008207_01173</name>
</gene>
<evidence type="ECO:0000256" key="1">
    <source>
        <dbReference type="SAM" id="MobiDB-lite"/>
    </source>
</evidence>